<name>A0AA41XF16_9MICO</name>
<organism evidence="2 3">
    <name type="scientific">Herbiconiux oxytropis</name>
    <dbReference type="NCBI Taxonomy" id="2970915"/>
    <lineage>
        <taxon>Bacteria</taxon>
        <taxon>Bacillati</taxon>
        <taxon>Actinomycetota</taxon>
        <taxon>Actinomycetes</taxon>
        <taxon>Micrococcales</taxon>
        <taxon>Microbacteriaceae</taxon>
        <taxon>Herbiconiux</taxon>
    </lineage>
</organism>
<evidence type="ECO:0000256" key="1">
    <source>
        <dbReference type="SAM" id="SignalP"/>
    </source>
</evidence>
<dbReference type="InterPro" id="IPR015943">
    <property type="entry name" value="WD40/YVTN_repeat-like_dom_sf"/>
</dbReference>
<keyword evidence="3" id="KW-1185">Reference proteome</keyword>
<evidence type="ECO:0000313" key="2">
    <source>
        <dbReference type="EMBL" id="MCS5724994.1"/>
    </source>
</evidence>
<dbReference type="Pfam" id="PF04122">
    <property type="entry name" value="CW_binding_2"/>
    <property type="match status" value="3"/>
</dbReference>
<dbReference type="InterPro" id="IPR051922">
    <property type="entry name" value="Bact_Sporulation_Assoc"/>
</dbReference>
<comment type="caution">
    <text evidence="2">The sequence shown here is derived from an EMBL/GenBank/DDBJ whole genome shotgun (WGS) entry which is preliminary data.</text>
</comment>
<dbReference type="GO" id="GO:0030288">
    <property type="term" value="C:outer membrane-bounded periplasmic space"/>
    <property type="evidence" value="ECO:0007669"/>
    <property type="project" value="TreeGrafter"/>
</dbReference>
<protein>
    <submittedName>
        <fullName evidence="2">Cell wall-binding repeat-containing protein</fullName>
    </submittedName>
</protein>
<feature type="signal peptide" evidence="1">
    <location>
        <begin position="1"/>
        <end position="31"/>
    </location>
</feature>
<dbReference type="EMBL" id="JANLCK010000002">
    <property type="protein sequence ID" value="MCS5724994.1"/>
    <property type="molecule type" value="Genomic_DNA"/>
</dbReference>
<accession>A0AA41XF16</accession>
<dbReference type="Proteomes" id="UP001165587">
    <property type="component" value="Unassembled WGS sequence"/>
</dbReference>
<dbReference type="Gene3D" id="3.40.50.12090">
    <property type="match status" value="1"/>
</dbReference>
<dbReference type="SUPFAM" id="SSF63825">
    <property type="entry name" value="YWTD domain"/>
    <property type="match status" value="1"/>
</dbReference>
<keyword evidence="1" id="KW-0732">Signal</keyword>
<evidence type="ECO:0000313" key="3">
    <source>
        <dbReference type="Proteomes" id="UP001165587"/>
    </source>
</evidence>
<sequence length="634" mass="65629">MTSHVRSRLAGVFLALVVAAAVLTGAVPAHALGTSSVRLELLDETTSSSRLGEMTIDETSHRAYVVNGSARGIDVYDISGDRLVLIATVTTGISQPWRLAIDKAGHRLVVSEAGMPYLAIIDIDPRSPTVNTVVRSLSTGGATTFRLAVDGDVAIVYDMNTGRVVRVPLSGGPTTEAGISTSTGMMVVDPLTHRVYVAQEPLSRIVVIEPDGSTSIKDLDSKPIALALWRGQVLVSTYAGRVERYNPADWSQTGVSAALGSIPVVLHVDESVGVVYGLRTNGSAPPVILNADTLATEGEVGLLPNVRELTLNSPTQRTMVNDGTTIRLYSSTSAVQRISGADRYEVSASISRGQFDPMTPVVYVASGAVFSDSLSASAAAGAHGGGVLLVQKNAIPAAVAAELDRLDPQRIVVLGGFATIDASVESALLAYSRNVTRIKGVDRYEVSAAVSLDAFGPARPVAYVAAGATFTDALSASAAAGKTGGPVLLVRKDSIPGSVEAELRRLAPAKIVVVGGTASISQAVMDSLTALQSNTIRVDGADRFEVSAAVSRPVFPPKTDTVFVASGLVYPDALSGSGAAIAHGSPVLLVRPDSIPGPVATELTRLKPARIVILGGTSTVSPAVEAQLKRYTVG</sequence>
<dbReference type="RefSeq" id="WP_259525473.1">
    <property type="nucleotide sequence ID" value="NZ_JANLCK010000002.1"/>
</dbReference>
<reference evidence="2" key="1">
    <citation type="submission" date="2022-08" db="EMBL/GenBank/DDBJ databases">
        <authorList>
            <person name="Deng Y."/>
            <person name="Han X.-F."/>
            <person name="Zhang Y.-Q."/>
        </authorList>
    </citation>
    <scope>NUCLEOTIDE SEQUENCE</scope>
    <source>
        <strain evidence="2">CPCC 203407</strain>
    </source>
</reference>
<gene>
    <name evidence="2" type="ORF">N1028_03705</name>
</gene>
<dbReference type="Gene3D" id="2.130.10.10">
    <property type="entry name" value="YVTN repeat-like/Quinoprotein amine dehydrogenase"/>
    <property type="match status" value="1"/>
</dbReference>
<dbReference type="PANTHER" id="PTHR30032:SF4">
    <property type="entry name" value="AMIDASE ENHANCER"/>
    <property type="match status" value="1"/>
</dbReference>
<dbReference type="AlphaFoldDB" id="A0AA41XF16"/>
<dbReference type="PANTHER" id="PTHR30032">
    <property type="entry name" value="N-ACETYLMURAMOYL-L-ALANINE AMIDASE-RELATED"/>
    <property type="match status" value="1"/>
</dbReference>
<proteinExistence type="predicted"/>
<feature type="chain" id="PRO_5041386288" evidence="1">
    <location>
        <begin position="32"/>
        <end position="634"/>
    </location>
</feature>
<dbReference type="InterPro" id="IPR007253">
    <property type="entry name" value="Cell_wall-bd_2"/>
</dbReference>